<name>A0A6S7FJA8_PARCT</name>
<dbReference type="AlphaFoldDB" id="A0A6S7FJA8"/>
<keyword evidence="3" id="KW-1185">Reference proteome</keyword>
<organism evidence="2 3">
    <name type="scientific">Paramuricea clavata</name>
    <name type="common">Red gorgonian</name>
    <name type="synonym">Violescent sea-whip</name>
    <dbReference type="NCBI Taxonomy" id="317549"/>
    <lineage>
        <taxon>Eukaryota</taxon>
        <taxon>Metazoa</taxon>
        <taxon>Cnidaria</taxon>
        <taxon>Anthozoa</taxon>
        <taxon>Octocorallia</taxon>
        <taxon>Malacalcyonacea</taxon>
        <taxon>Plexauridae</taxon>
        <taxon>Paramuricea</taxon>
    </lineage>
</organism>
<accession>A0A6S7FJA8</accession>
<feature type="region of interest" description="Disordered" evidence="1">
    <location>
        <begin position="107"/>
        <end position="127"/>
    </location>
</feature>
<sequence>MVAEDALAMVEMLCAHQVVDVVLEIYLVRIKNEEKTHRPQLELCRKESRLSHSSVDFEETQREKKHKDVKVCRAPELFQYMGRPLKIRADLGGENVDIWRDMAASHSEENRPVLVGKSGTQSAYRET</sequence>
<evidence type="ECO:0000313" key="3">
    <source>
        <dbReference type="Proteomes" id="UP001152795"/>
    </source>
</evidence>
<protein>
    <submittedName>
        <fullName evidence="2">Uncharacterized protein</fullName>
    </submittedName>
</protein>
<proteinExistence type="predicted"/>
<comment type="caution">
    <text evidence="2">The sequence shown here is derived from an EMBL/GenBank/DDBJ whole genome shotgun (WGS) entry which is preliminary data.</text>
</comment>
<evidence type="ECO:0000256" key="1">
    <source>
        <dbReference type="SAM" id="MobiDB-lite"/>
    </source>
</evidence>
<feature type="compositionally biased region" description="Polar residues" evidence="1">
    <location>
        <begin position="118"/>
        <end position="127"/>
    </location>
</feature>
<gene>
    <name evidence="2" type="ORF">PACLA_8A027747</name>
</gene>
<reference evidence="2" key="1">
    <citation type="submission" date="2020-04" db="EMBL/GenBank/DDBJ databases">
        <authorList>
            <person name="Alioto T."/>
            <person name="Alioto T."/>
            <person name="Gomez Garrido J."/>
        </authorList>
    </citation>
    <scope>NUCLEOTIDE SEQUENCE</scope>
    <source>
        <strain evidence="2">A484AB</strain>
    </source>
</reference>
<evidence type="ECO:0000313" key="2">
    <source>
        <dbReference type="EMBL" id="CAB3976853.1"/>
    </source>
</evidence>
<dbReference type="EMBL" id="CACRXK020000017">
    <property type="protein sequence ID" value="CAB3976853.1"/>
    <property type="molecule type" value="Genomic_DNA"/>
</dbReference>
<dbReference type="Proteomes" id="UP001152795">
    <property type="component" value="Unassembled WGS sequence"/>
</dbReference>